<proteinExistence type="predicted"/>
<dbReference type="SUPFAM" id="SSF56801">
    <property type="entry name" value="Acetyl-CoA synthetase-like"/>
    <property type="match status" value="1"/>
</dbReference>
<dbReference type="PANTHER" id="PTHR43272:SF52">
    <property type="entry name" value="AMP-DEPENDENT SYNTHETASE_LIGASE DOMAIN-CONTAINING PROTEIN"/>
    <property type="match status" value="1"/>
</dbReference>
<evidence type="ECO:0000313" key="4">
    <source>
        <dbReference type="Proteomes" id="UP000823636"/>
    </source>
</evidence>
<gene>
    <name evidence="3" type="ORF">IAC54_03710</name>
</gene>
<evidence type="ECO:0000259" key="2">
    <source>
        <dbReference type="Pfam" id="PF00501"/>
    </source>
</evidence>
<reference evidence="3" key="2">
    <citation type="journal article" date="2021" name="PeerJ">
        <title>Extensive microbial diversity within the chicken gut microbiome revealed by metagenomics and culture.</title>
        <authorList>
            <person name="Gilroy R."/>
            <person name="Ravi A."/>
            <person name="Getino M."/>
            <person name="Pursley I."/>
            <person name="Horton D.L."/>
            <person name="Alikhan N.F."/>
            <person name="Baker D."/>
            <person name="Gharbi K."/>
            <person name="Hall N."/>
            <person name="Watson M."/>
            <person name="Adriaenssens E.M."/>
            <person name="Foster-Nyarko E."/>
            <person name="Jarju S."/>
            <person name="Secka A."/>
            <person name="Antonio M."/>
            <person name="Oren A."/>
            <person name="Chaudhuri R.R."/>
            <person name="La Ragione R."/>
            <person name="Hildebrand F."/>
            <person name="Pallen M.J."/>
        </authorList>
    </citation>
    <scope>NUCLEOTIDE SEQUENCE</scope>
    <source>
        <strain evidence="3">G3-4614</strain>
    </source>
</reference>
<dbReference type="AlphaFoldDB" id="A0A9D9H6C0"/>
<dbReference type="GO" id="GO:0016020">
    <property type="term" value="C:membrane"/>
    <property type="evidence" value="ECO:0007669"/>
    <property type="project" value="TreeGrafter"/>
</dbReference>
<dbReference type="InterPro" id="IPR042099">
    <property type="entry name" value="ANL_N_sf"/>
</dbReference>
<sequence length="550" mass="62132">MYKSFNSYLEDSIKKNWESTAVSDFNGVTYQYKDIARKIAKIHILLENADIKGGDKVAICGKNTSHWAVAFFAVLSYGAVAVPILHEFKPDNVHNIVNHSEAKLLFVGDVAWENLNEEKMNLSSGIILINDFSVISTKLDSLIYARQHLNELFGKKYPSRFTPNDVCYYKDEPEDLALINYTSGSTGFSKGVMLPFRALTTNLDYLIKNLPEMQPGDNVVSMLPMAHMYGLMVEICLSIAKGCHIFFLTRVPSPKVIMDAFAYAKPSVIITVPLVIEKIIKTRIFPLLEKPLMKIMLKTPYINDQLLAKIRVKLEESFGGNIRQIIVGGAPLNKEVELFLQKMHFPLTVGYGMTECAPLISYSPWHKTKPMSCGAILPYNEARIDSPDPENIPGELWVKGGNVMHGYYKNEAATQKVMRDGWLNTGDLGIIDKDGFLFLKGRSKNMILGPSGQNIYPEEIEDQLNNMPLVNESLIIEHGGKLIALIYPDFENGAKMGIPPEEVEAQMEENRLMLNKNLPAYSQISRIKIYYEEFEKTAKRSIKRYLYQNS</sequence>
<comment type="caution">
    <text evidence="3">The sequence shown here is derived from an EMBL/GenBank/DDBJ whole genome shotgun (WGS) entry which is preliminary data.</text>
</comment>
<dbReference type="PANTHER" id="PTHR43272">
    <property type="entry name" value="LONG-CHAIN-FATTY-ACID--COA LIGASE"/>
    <property type="match status" value="1"/>
</dbReference>
<dbReference type="Gene3D" id="3.30.300.30">
    <property type="match status" value="1"/>
</dbReference>
<dbReference type="InterPro" id="IPR000873">
    <property type="entry name" value="AMP-dep_synth/lig_dom"/>
</dbReference>
<dbReference type="Proteomes" id="UP000823636">
    <property type="component" value="Unassembled WGS sequence"/>
</dbReference>
<dbReference type="GO" id="GO:0004467">
    <property type="term" value="F:long-chain fatty acid-CoA ligase activity"/>
    <property type="evidence" value="ECO:0007669"/>
    <property type="project" value="UniProtKB-EC"/>
</dbReference>
<accession>A0A9D9H6C0</accession>
<reference evidence="3" key="1">
    <citation type="submission" date="2020-10" db="EMBL/GenBank/DDBJ databases">
        <authorList>
            <person name="Gilroy R."/>
        </authorList>
    </citation>
    <scope>NUCLEOTIDE SEQUENCE</scope>
    <source>
        <strain evidence="3">G3-4614</strain>
    </source>
</reference>
<evidence type="ECO:0000313" key="3">
    <source>
        <dbReference type="EMBL" id="MBO8437991.1"/>
    </source>
</evidence>
<dbReference type="PROSITE" id="PS00455">
    <property type="entry name" value="AMP_BINDING"/>
    <property type="match status" value="1"/>
</dbReference>
<organism evidence="3 4">
    <name type="scientific">Candidatus Caccoplasma merdipullorum</name>
    <dbReference type="NCBI Taxonomy" id="2840718"/>
    <lineage>
        <taxon>Bacteria</taxon>
        <taxon>Pseudomonadati</taxon>
        <taxon>Bacteroidota</taxon>
        <taxon>Bacteroidia</taxon>
        <taxon>Bacteroidales</taxon>
        <taxon>Bacteroidaceae</taxon>
        <taxon>Bacteroidaceae incertae sedis</taxon>
        <taxon>Candidatus Caccoplasma</taxon>
    </lineage>
</organism>
<comment type="catalytic activity">
    <reaction evidence="1">
        <text>a long-chain fatty acid + ATP + CoA = a long-chain fatty acyl-CoA + AMP + diphosphate</text>
        <dbReference type="Rhea" id="RHEA:15421"/>
        <dbReference type="ChEBI" id="CHEBI:30616"/>
        <dbReference type="ChEBI" id="CHEBI:33019"/>
        <dbReference type="ChEBI" id="CHEBI:57287"/>
        <dbReference type="ChEBI" id="CHEBI:57560"/>
        <dbReference type="ChEBI" id="CHEBI:83139"/>
        <dbReference type="ChEBI" id="CHEBI:456215"/>
        <dbReference type="EC" id="6.2.1.3"/>
    </reaction>
    <physiologicalReaction direction="left-to-right" evidence="1">
        <dbReference type="Rhea" id="RHEA:15422"/>
    </physiologicalReaction>
</comment>
<dbReference type="InterPro" id="IPR045851">
    <property type="entry name" value="AMP-bd_C_sf"/>
</dbReference>
<dbReference type="EMBL" id="JADIMW010000036">
    <property type="protein sequence ID" value="MBO8437991.1"/>
    <property type="molecule type" value="Genomic_DNA"/>
</dbReference>
<evidence type="ECO:0000256" key="1">
    <source>
        <dbReference type="ARBA" id="ARBA00024484"/>
    </source>
</evidence>
<name>A0A9D9H6C0_9BACT</name>
<dbReference type="InterPro" id="IPR020845">
    <property type="entry name" value="AMP-binding_CS"/>
</dbReference>
<protein>
    <submittedName>
        <fullName evidence="3">AMP-binding protein</fullName>
    </submittedName>
</protein>
<dbReference type="Pfam" id="PF00501">
    <property type="entry name" value="AMP-binding"/>
    <property type="match status" value="1"/>
</dbReference>
<feature type="domain" description="AMP-dependent synthetase/ligase" evidence="2">
    <location>
        <begin position="10"/>
        <end position="408"/>
    </location>
</feature>
<dbReference type="Gene3D" id="3.40.50.12780">
    <property type="entry name" value="N-terminal domain of ligase-like"/>
    <property type="match status" value="1"/>
</dbReference>